<name>A0A381TCM5_9ZZZZ</name>
<gene>
    <name evidence="5" type="ORF">METZ01_LOCUS66192</name>
</gene>
<dbReference type="AlphaFoldDB" id="A0A381TCM5"/>
<evidence type="ECO:0008006" key="6">
    <source>
        <dbReference type="Google" id="ProtNLM"/>
    </source>
</evidence>
<proteinExistence type="predicted"/>
<dbReference type="Pfam" id="PF02782">
    <property type="entry name" value="FGGY_C"/>
    <property type="match status" value="1"/>
</dbReference>
<dbReference type="InterPro" id="IPR018485">
    <property type="entry name" value="FGGY_C"/>
</dbReference>
<dbReference type="InterPro" id="IPR018484">
    <property type="entry name" value="FGGY_N"/>
</dbReference>
<dbReference type="CDD" id="cd07809">
    <property type="entry name" value="ASKHA_NBD_FGGY_BaXK-like"/>
    <property type="match status" value="1"/>
</dbReference>
<protein>
    <recommendedName>
        <fullName evidence="6">Carbohydrate kinase FGGY N-terminal domain-containing protein</fullName>
    </recommendedName>
</protein>
<dbReference type="SUPFAM" id="SSF53067">
    <property type="entry name" value="Actin-like ATPase domain"/>
    <property type="match status" value="2"/>
</dbReference>
<dbReference type="PIRSF" id="PIRSF000538">
    <property type="entry name" value="GlpK"/>
    <property type="match status" value="1"/>
</dbReference>
<feature type="domain" description="Carbohydrate kinase FGGY C-terminal" evidence="4">
    <location>
        <begin position="262"/>
        <end position="450"/>
    </location>
</feature>
<accession>A0A381TCM5</accession>
<dbReference type="PANTHER" id="PTHR43095:SF5">
    <property type="entry name" value="XYLULOSE KINASE"/>
    <property type="match status" value="1"/>
</dbReference>
<dbReference type="Pfam" id="PF00370">
    <property type="entry name" value="FGGY_N"/>
    <property type="match status" value="1"/>
</dbReference>
<evidence type="ECO:0000256" key="2">
    <source>
        <dbReference type="ARBA" id="ARBA00022777"/>
    </source>
</evidence>
<evidence type="ECO:0000256" key="1">
    <source>
        <dbReference type="ARBA" id="ARBA00022679"/>
    </source>
</evidence>
<keyword evidence="1" id="KW-0808">Transferase</keyword>
<feature type="domain" description="Carbohydrate kinase FGGY N-terminal" evidence="3">
    <location>
        <begin position="5"/>
        <end position="250"/>
    </location>
</feature>
<evidence type="ECO:0000313" key="5">
    <source>
        <dbReference type="EMBL" id="SVA13338.1"/>
    </source>
</evidence>
<reference evidence="5" key="1">
    <citation type="submission" date="2018-05" db="EMBL/GenBank/DDBJ databases">
        <authorList>
            <person name="Lanie J.A."/>
            <person name="Ng W.-L."/>
            <person name="Kazmierczak K.M."/>
            <person name="Andrzejewski T.M."/>
            <person name="Davidsen T.M."/>
            <person name="Wayne K.J."/>
            <person name="Tettelin H."/>
            <person name="Glass J.I."/>
            <person name="Rusch D."/>
            <person name="Podicherti R."/>
            <person name="Tsui H.-C.T."/>
            <person name="Winkler M.E."/>
        </authorList>
    </citation>
    <scope>NUCLEOTIDE SEQUENCE</scope>
</reference>
<dbReference type="InterPro" id="IPR050406">
    <property type="entry name" value="FGGY_Carb_Kinase"/>
</dbReference>
<dbReference type="PANTHER" id="PTHR43095">
    <property type="entry name" value="SUGAR KINASE"/>
    <property type="match status" value="1"/>
</dbReference>
<dbReference type="Gene3D" id="3.30.420.40">
    <property type="match status" value="2"/>
</dbReference>
<evidence type="ECO:0000259" key="3">
    <source>
        <dbReference type="Pfam" id="PF00370"/>
    </source>
</evidence>
<keyword evidence="2" id="KW-0418">Kinase</keyword>
<dbReference type="InterPro" id="IPR043129">
    <property type="entry name" value="ATPase_NBD"/>
</dbReference>
<dbReference type="GO" id="GO:0016301">
    <property type="term" value="F:kinase activity"/>
    <property type="evidence" value="ECO:0007669"/>
    <property type="project" value="UniProtKB-KW"/>
</dbReference>
<dbReference type="InterPro" id="IPR000577">
    <property type="entry name" value="Carb_kinase_FGGY"/>
</dbReference>
<dbReference type="EMBL" id="UINC01004305">
    <property type="protein sequence ID" value="SVA13338.1"/>
    <property type="molecule type" value="Genomic_DNA"/>
</dbReference>
<sequence>MKKQYSLGCDIGSSSIKVSLLDLRSGETIASDYSPKKEMTIQARFPGWAEQNPDTWWDNLVLATRTIIKQSNGNALDIISIGISYQMHGLVMLDKNQEVLYPSIIWCDSRAISIGDVIMNDLGYDHCLSNYLNSPGNFTISKLKWIKDNEPDIFSKIDKIILPGDYIAYKLTGEISTTIPGLSEGVFWNFKNQALATDLMDYCEFPKSIIPEITDTFGHQGKLSKEAAMETGLEKGIPVSYRAGDQPNNAFSLNAIKSGEFAATAGTSGVVYGVSSQPIPDEGLRVNIFANVNYSIDYPVYGVLLCINGTGILNSWLKNTLFSGNISYEEMNLKAEKINMGSDGLRIFPFGNGTERMLNNSNQGAQVLGLDFNLHTRDHVMRAVQEGIANAFRYGIDLLNDLDLQPKVIRAGNTNLFLSPLFCEVFTNVCNTPIEIYNTDGAQGAARGAAFGSGFYESMDDALKNLKMIKSYEPDSGLSNRYDVYYQAWKEQLQAQLQQ</sequence>
<evidence type="ECO:0000259" key="4">
    <source>
        <dbReference type="Pfam" id="PF02782"/>
    </source>
</evidence>
<organism evidence="5">
    <name type="scientific">marine metagenome</name>
    <dbReference type="NCBI Taxonomy" id="408172"/>
    <lineage>
        <taxon>unclassified sequences</taxon>
        <taxon>metagenomes</taxon>
        <taxon>ecological metagenomes</taxon>
    </lineage>
</organism>
<dbReference type="GO" id="GO:0005975">
    <property type="term" value="P:carbohydrate metabolic process"/>
    <property type="evidence" value="ECO:0007669"/>
    <property type="project" value="InterPro"/>
</dbReference>